<dbReference type="InterPro" id="IPR001736">
    <property type="entry name" value="PLipase_D/transphosphatidylase"/>
</dbReference>
<dbReference type="InterPro" id="IPR015679">
    <property type="entry name" value="PLipase_D_fam"/>
</dbReference>
<dbReference type="eggNOG" id="KOG1329">
    <property type="taxonomic scope" value="Eukaryota"/>
</dbReference>
<dbReference type="SUPFAM" id="SSF56024">
    <property type="entry name" value="Phospholipase D/nuclease"/>
    <property type="match status" value="1"/>
</dbReference>
<reference evidence="8 9" key="1">
    <citation type="journal article" date="2011" name="Proc. Natl. Acad. Sci. U.S.A.">
        <title>Niche of harmful alga Aureococcus anophagefferens revealed through ecogenomics.</title>
        <authorList>
            <person name="Gobler C.J."/>
            <person name="Berry D.L."/>
            <person name="Dyhrman S.T."/>
            <person name="Wilhelm S.W."/>
            <person name="Salamov A."/>
            <person name="Lobanov A.V."/>
            <person name="Zhang Y."/>
            <person name="Collier J.L."/>
            <person name="Wurch L.L."/>
            <person name="Kustka A.B."/>
            <person name="Dill B.D."/>
            <person name="Shah M."/>
            <person name="VerBerkmoes N.C."/>
            <person name="Kuo A."/>
            <person name="Terry A."/>
            <person name="Pangilinan J."/>
            <person name="Lindquist E.A."/>
            <person name="Lucas S."/>
            <person name="Paulsen I.T."/>
            <person name="Hattenrath-Lehmann T.K."/>
            <person name="Talmage S.C."/>
            <person name="Walker E.A."/>
            <person name="Koch F."/>
            <person name="Burson A.M."/>
            <person name="Marcoval M.A."/>
            <person name="Tang Y.Z."/>
            <person name="Lecleir G.R."/>
            <person name="Coyne K.J."/>
            <person name="Berg G.M."/>
            <person name="Bertrand E.M."/>
            <person name="Saito M.A."/>
            <person name="Gladyshev V.N."/>
            <person name="Grigoriev I.V."/>
        </authorList>
    </citation>
    <scope>NUCLEOTIDE SEQUENCE [LARGE SCALE GENOMIC DNA]</scope>
    <source>
        <strain evidence="9">CCMP 1984</strain>
    </source>
</reference>
<dbReference type="GeneID" id="20222630"/>
<dbReference type="InterPro" id="IPR025202">
    <property type="entry name" value="PLD-like_dom"/>
</dbReference>
<evidence type="ECO:0000259" key="7">
    <source>
        <dbReference type="PROSITE" id="PS50035"/>
    </source>
</evidence>
<evidence type="ECO:0000256" key="3">
    <source>
        <dbReference type="ARBA" id="ARBA00022737"/>
    </source>
</evidence>
<evidence type="ECO:0000256" key="1">
    <source>
        <dbReference type="ARBA" id="ARBA00000798"/>
    </source>
</evidence>
<dbReference type="EC" id="3.1.4.4" evidence="2"/>
<keyword evidence="3" id="KW-0677">Repeat</keyword>
<dbReference type="RefSeq" id="XP_009033548.1">
    <property type="nucleotide sequence ID" value="XM_009035300.1"/>
</dbReference>
<dbReference type="AlphaFoldDB" id="F0Y0H0"/>
<dbReference type="OrthoDB" id="14911at2759"/>
<gene>
    <name evidence="8" type="ORF">AURANDRAFT_5862</name>
</gene>
<dbReference type="PANTHER" id="PTHR18896">
    <property type="entry name" value="PHOSPHOLIPASE D"/>
    <property type="match status" value="1"/>
</dbReference>
<keyword evidence="6" id="KW-0443">Lipid metabolism</keyword>
<evidence type="ECO:0000256" key="4">
    <source>
        <dbReference type="ARBA" id="ARBA00022801"/>
    </source>
</evidence>
<keyword evidence="5" id="KW-0442">Lipid degradation</keyword>
<evidence type="ECO:0000256" key="5">
    <source>
        <dbReference type="ARBA" id="ARBA00022963"/>
    </source>
</evidence>
<proteinExistence type="predicted"/>
<evidence type="ECO:0000313" key="9">
    <source>
        <dbReference type="Proteomes" id="UP000002729"/>
    </source>
</evidence>
<evidence type="ECO:0000256" key="6">
    <source>
        <dbReference type="ARBA" id="ARBA00023098"/>
    </source>
</evidence>
<accession>F0Y0H0</accession>
<evidence type="ECO:0000313" key="8">
    <source>
        <dbReference type="EMBL" id="EGB11220.1"/>
    </source>
</evidence>
<dbReference type="SMART" id="SM00155">
    <property type="entry name" value="PLDc"/>
    <property type="match status" value="1"/>
</dbReference>
<dbReference type="PROSITE" id="PS50035">
    <property type="entry name" value="PLD"/>
    <property type="match status" value="1"/>
</dbReference>
<dbReference type="InParanoid" id="F0Y0H0"/>
<keyword evidence="4" id="KW-0378">Hydrolase</keyword>
<feature type="domain" description="PLD phosphodiesterase" evidence="7">
    <location>
        <begin position="147"/>
        <end position="174"/>
    </location>
</feature>
<sequence length="193" mass="21276">AAVQVVRSVGRWSLGAERRETSAHAAWCDAIANAERFLYVEQQFWITSLDEDAARWEQSAAPRLRRAIGKGETFRALLVLPLHPNGRFLDSEEVHGVMQQQFCSICRGPGSLLGKLAAEFPAVDLDRYVKFCCLRTFQDLDAGPASEMVYVHSKLLVADDAVAIVGSANVNDRSLLGDRDTEVCLVVEDRAAV</sequence>
<dbReference type="GO" id="GO:0004630">
    <property type="term" value="F:phospholipase D activity"/>
    <property type="evidence" value="ECO:0007669"/>
    <property type="project" value="UniProtKB-EC"/>
</dbReference>
<dbReference type="GO" id="GO:0009395">
    <property type="term" value="P:phospholipid catabolic process"/>
    <property type="evidence" value="ECO:0007669"/>
    <property type="project" value="TreeGrafter"/>
</dbReference>
<feature type="non-terminal residue" evidence="8">
    <location>
        <position position="1"/>
    </location>
</feature>
<feature type="non-terminal residue" evidence="8">
    <location>
        <position position="193"/>
    </location>
</feature>
<protein>
    <recommendedName>
        <fullName evidence="2">phospholipase D</fullName>
        <ecNumber evidence="2">3.1.4.4</ecNumber>
    </recommendedName>
</protein>
<dbReference type="Gene3D" id="3.30.870.10">
    <property type="entry name" value="Endonuclease Chain A"/>
    <property type="match status" value="1"/>
</dbReference>
<comment type="catalytic activity">
    <reaction evidence="1">
        <text>a 1,2-diacyl-sn-glycero-3-phosphocholine + H2O = a 1,2-diacyl-sn-glycero-3-phosphate + choline + H(+)</text>
        <dbReference type="Rhea" id="RHEA:14445"/>
        <dbReference type="ChEBI" id="CHEBI:15354"/>
        <dbReference type="ChEBI" id="CHEBI:15377"/>
        <dbReference type="ChEBI" id="CHEBI:15378"/>
        <dbReference type="ChEBI" id="CHEBI:57643"/>
        <dbReference type="ChEBI" id="CHEBI:58608"/>
        <dbReference type="EC" id="3.1.4.4"/>
    </reaction>
</comment>
<dbReference type="PANTHER" id="PTHR18896:SF76">
    <property type="entry name" value="PHOSPHOLIPASE"/>
    <property type="match status" value="1"/>
</dbReference>
<dbReference type="Pfam" id="PF13091">
    <property type="entry name" value="PLDc_2"/>
    <property type="match status" value="1"/>
</dbReference>
<name>F0Y0H0_AURAN</name>
<keyword evidence="9" id="KW-1185">Reference proteome</keyword>
<dbReference type="EMBL" id="GL833122">
    <property type="protein sequence ID" value="EGB11220.1"/>
    <property type="molecule type" value="Genomic_DNA"/>
</dbReference>
<dbReference type="Proteomes" id="UP000002729">
    <property type="component" value="Unassembled WGS sequence"/>
</dbReference>
<dbReference type="KEGG" id="aaf:AURANDRAFT_5862"/>
<evidence type="ECO:0000256" key="2">
    <source>
        <dbReference type="ARBA" id="ARBA00012027"/>
    </source>
</evidence>
<organism evidence="9">
    <name type="scientific">Aureococcus anophagefferens</name>
    <name type="common">Harmful bloom alga</name>
    <dbReference type="NCBI Taxonomy" id="44056"/>
    <lineage>
        <taxon>Eukaryota</taxon>
        <taxon>Sar</taxon>
        <taxon>Stramenopiles</taxon>
        <taxon>Ochrophyta</taxon>
        <taxon>Pelagophyceae</taxon>
        <taxon>Pelagomonadales</taxon>
        <taxon>Pelagomonadaceae</taxon>
        <taxon>Aureococcus</taxon>
    </lineage>
</organism>